<reference evidence="3 4" key="1">
    <citation type="submission" date="2018-06" db="EMBL/GenBank/DDBJ databases">
        <authorList>
            <consortium name="Pathogen Informatics"/>
            <person name="Doyle S."/>
        </authorList>
    </citation>
    <scope>NUCLEOTIDE SEQUENCE [LARGE SCALE GENOMIC DNA]</scope>
    <source>
        <strain evidence="3 4">NCTC11661</strain>
    </source>
</reference>
<dbReference type="InterPro" id="IPR036397">
    <property type="entry name" value="RNaseH_sf"/>
</dbReference>
<sequence length="740" mass="85327">MNLHPQDIIIRKTDGTETLWLSQRLVMEVCGIKEGTLQTNRDRYKKKGTRECDLAKAGDFMPKGTKSWRWAKTSQGFYYCLDNIPDRAPKYYRSMFGTAEELREAVSRMQEAGSRKRNEVVKMEIKQAVKGLVNSQDIRYYMYEASHLFAQAQAQELAAAKAWCEYMLYQLEEDRYKQAGIRRKQDFFTLCAEILAPLNLKGLNVSSGAYLRNKLDKFPVNASLNEQREWLISDNYGNEYRKIIGKMQVYDEATGEVYELDPHEALILSGYMNIGCSEKQYMSRIYEEYYLPSIAEFGMEPVAPRTFTNYLQRFDKKILTQKARHGSDYYKKHFLPYVKGQKLQYAHSLFSADGSGTITYQYWGKDEKGKRILRTQRLYVMMVIDVASLYIAGYAFAPVGSHKETFEMLKTATQMAVKSGNNHSMLEFVSDNHGAFTSEKSKEFLEFVYDKVRTIEKGNSQANPSETHFRLFKKELKILKSFLQSSFNPSIEGLANTDHLKTEDLPEYSDAVLMMVEQIEKWNNKILRDGSTRTARFEKKNPKCEVMDSRVVRRIMGYETEKSARYLRGLLVLTKGTGLNEREYTFEIPDYHGIGLEMISKAVKHQMDTKLKIYYDETGADLYSPEGYFILTCPPLVGASLAEAEATKESIRSLDRQMRRKEAHMEAVEAFEEKVLTQSAAMGIQPYSVAMALGSNKERFNASIEEAFDLGERTKERKEASPEAKKRARAARDFNPDKWE</sequence>
<dbReference type="SUPFAM" id="SSF53098">
    <property type="entry name" value="Ribonuclease H-like"/>
    <property type="match status" value="1"/>
</dbReference>
<feature type="coiled-coil region" evidence="1">
    <location>
        <begin position="644"/>
        <end position="674"/>
    </location>
</feature>
<evidence type="ECO:0000256" key="1">
    <source>
        <dbReference type="SAM" id="Coils"/>
    </source>
</evidence>
<evidence type="ECO:0000313" key="4">
    <source>
        <dbReference type="Proteomes" id="UP000255515"/>
    </source>
</evidence>
<organism evidence="3 4">
    <name type="scientific">Bergeyella zoohelcum</name>
    <dbReference type="NCBI Taxonomy" id="1015"/>
    <lineage>
        <taxon>Bacteria</taxon>
        <taxon>Pseudomonadati</taxon>
        <taxon>Bacteroidota</taxon>
        <taxon>Flavobacteriia</taxon>
        <taxon>Flavobacteriales</taxon>
        <taxon>Weeksellaceae</taxon>
        <taxon>Bergeyella</taxon>
    </lineage>
</organism>
<evidence type="ECO:0000256" key="2">
    <source>
        <dbReference type="SAM" id="MobiDB-lite"/>
    </source>
</evidence>
<keyword evidence="1" id="KW-0175">Coiled coil</keyword>
<name>A0A381A003_9FLAO</name>
<dbReference type="RefSeq" id="WP_002688483.1">
    <property type="nucleotide sequence ID" value="NZ_UFTJ01000005.1"/>
</dbReference>
<dbReference type="AlphaFoldDB" id="A0A381A003"/>
<protein>
    <submittedName>
        <fullName evidence="3">Integrase core domain</fullName>
    </submittedName>
</protein>
<gene>
    <name evidence="3" type="ORF">NCTC11661_02307</name>
</gene>
<dbReference type="GO" id="GO:0003676">
    <property type="term" value="F:nucleic acid binding"/>
    <property type="evidence" value="ECO:0007669"/>
    <property type="project" value="InterPro"/>
</dbReference>
<dbReference type="Gene3D" id="3.30.420.10">
    <property type="entry name" value="Ribonuclease H-like superfamily/Ribonuclease H"/>
    <property type="match status" value="1"/>
</dbReference>
<proteinExistence type="predicted"/>
<feature type="region of interest" description="Disordered" evidence="2">
    <location>
        <begin position="711"/>
        <end position="740"/>
    </location>
</feature>
<dbReference type="Proteomes" id="UP000255515">
    <property type="component" value="Unassembled WGS sequence"/>
</dbReference>
<accession>A0A381A003</accession>
<dbReference type="EMBL" id="UFTJ01000005">
    <property type="protein sequence ID" value="SUV53160.1"/>
    <property type="molecule type" value="Genomic_DNA"/>
</dbReference>
<evidence type="ECO:0000313" key="3">
    <source>
        <dbReference type="EMBL" id="SUV53160.1"/>
    </source>
</evidence>
<dbReference type="InterPro" id="IPR012337">
    <property type="entry name" value="RNaseH-like_sf"/>
</dbReference>